<evidence type="ECO:0000256" key="1">
    <source>
        <dbReference type="ARBA" id="ARBA00007689"/>
    </source>
</evidence>
<sequence>MHFLLFYDVVPDYVARRAAYREEHLALARQAAQRGDLVLAGALADPPDGAVLLFQGDSPAAAEAFAAADPYVREGLVTHWRVRTWTTVVGEGAAHSVP</sequence>
<dbReference type="STRING" id="288768.SAMEA3906486_01774"/>
<dbReference type="Pfam" id="PF03795">
    <property type="entry name" value="YCII"/>
    <property type="match status" value="1"/>
</dbReference>
<dbReference type="EMBL" id="FKIF01000003">
    <property type="protein sequence ID" value="SAI67986.1"/>
    <property type="molecule type" value="Genomic_DNA"/>
</dbReference>
<organism evidence="3 4">
    <name type="scientific">Bordetella ansorpii</name>
    <dbReference type="NCBI Taxonomy" id="288768"/>
    <lineage>
        <taxon>Bacteria</taxon>
        <taxon>Pseudomonadati</taxon>
        <taxon>Pseudomonadota</taxon>
        <taxon>Betaproteobacteria</taxon>
        <taxon>Burkholderiales</taxon>
        <taxon>Alcaligenaceae</taxon>
        <taxon>Bordetella</taxon>
    </lineage>
</organism>
<dbReference type="NCBIfam" id="NF009508">
    <property type="entry name" value="PRK12866.1"/>
    <property type="match status" value="1"/>
</dbReference>
<evidence type="ECO:0000259" key="2">
    <source>
        <dbReference type="Pfam" id="PF03795"/>
    </source>
</evidence>
<comment type="similarity">
    <text evidence="1">Belongs to the YciI family.</text>
</comment>
<dbReference type="Gene3D" id="3.30.70.1060">
    <property type="entry name" value="Dimeric alpha+beta barrel"/>
    <property type="match status" value="1"/>
</dbReference>
<dbReference type="SUPFAM" id="SSF54909">
    <property type="entry name" value="Dimeric alpha+beta barrel"/>
    <property type="match status" value="1"/>
</dbReference>
<gene>
    <name evidence="3" type="ORF">SAMEA3906486_01774</name>
</gene>
<protein>
    <submittedName>
        <fullName evidence="3">YciI-like protein</fullName>
    </submittedName>
</protein>
<name>A0A157SDK7_9BORD</name>
<dbReference type="InterPro" id="IPR005545">
    <property type="entry name" value="YCII"/>
</dbReference>
<dbReference type="InterPro" id="IPR011008">
    <property type="entry name" value="Dimeric_a/b-barrel"/>
</dbReference>
<proteinExistence type="inferred from homology"/>
<evidence type="ECO:0000313" key="3">
    <source>
        <dbReference type="EMBL" id="SAI67986.1"/>
    </source>
</evidence>
<feature type="domain" description="YCII-related" evidence="2">
    <location>
        <begin position="1"/>
        <end position="86"/>
    </location>
</feature>
<dbReference type="OrthoDB" id="70894at2"/>
<keyword evidence="4" id="KW-1185">Reference proteome</keyword>
<evidence type="ECO:0000313" key="4">
    <source>
        <dbReference type="Proteomes" id="UP000076848"/>
    </source>
</evidence>
<accession>A0A157SDK7</accession>
<dbReference type="Proteomes" id="UP000076848">
    <property type="component" value="Unassembled WGS sequence"/>
</dbReference>
<dbReference type="AlphaFoldDB" id="A0A157SDK7"/>
<reference evidence="3 4" key="1">
    <citation type="submission" date="2016-04" db="EMBL/GenBank/DDBJ databases">
        <authorList>
            <consortium name="Pathogen Informatics"/>
        </authorList>
    </citation>
    <scope>NUCLEOTIDE SEQUENCE [LARGE SCALE GENOMIC DNA]</scope>
    <source>
        <strain evidence="3 4">H050680373</strain>
    </source>
</reference>
<dbReference type="PANTHER" id="PTHR33606">
    <property type="entry name" value="PROTEIN YCII"/>
    <property type="match status" value="1"/>
</dbReference>
<dbReference type="RefSeq" id="WP_066125919.1">
    <property type="nucleotide sequence ID" value="NZ_FKIF01000003.1"/>
</dbReference>
<dbReference type="PANTHER" id="PTHR33606:SF3">
    <property type="entry name" value="PROTEIN YCII"/>
    <property type="match status" value="1"/>
</dbReference>
<dbReference type="InterPro" id="IPR051807">
    <property type="entry name" value="Sec-metab_biosynth-assoc"/>
</dbReference>